<dbReference type="GO" id="GO:0008270">
    <property type="term" value="F:zinc ion binding"/>
    <property type="evidence" value="ECO:0007669"/>
    <property type="project" value="UniProtKB-UniRule"/>
</dbReference>
<keyword evidence="9 12" id="KW-0378">Hydrolase</keyword>
<keyword evidence="15" id="KW-1185">Reference proteome</keyword>
<comment type="similarity">
    <text evidence="6">In the N-terminal section; belongs to the PRA-CH family.</text>
</comment>
<keyword evidence="12" id="KW-0460">Magnesium</keyword>
<evidence type="ECO:0000256" key="5">
    <source>
        <dbReference type="ARBA" id="ARBA00007731"/>
    </source>
</evidence>
<comment type="cofactor">
    <cofactor evidence="12">
        <name>Mg(2+)</name>
        <dbReference type="ChEBI" id="CHEBI:18420"/>
    </cofactor>
    <text evidence="12">Binds 1 Mg(2+) ion per subunit.</text>
</comment>
<dbReference type="AlphaFoldDB" id="A0A562QY82"/>
<evidence type="ECO:0000256" key="3">
    <source>
        <dbReference type="ARBA" id="ARBA00005169"/>
    </source>
</evidence>
<evidence type="ECO:0000256" key="10">
    <source>
        <dbReference type="ARBA" id="ARBA00022833"/>
    </source>
</evidence>
<dbReference type="HAMAP" id="MF_01021">
    <property type="entry name" value="HisI"/>
    <property type="match status" value="1"/>
</dbReference>
<dbReference type="RefSeq" id="WP_145652001.1">
    <property type="nucleotide sequence ID" value="NZ_VLLB01000010.1"/>
</dbReference>
<feature type="binding site" evidence="12">
    <location>
        <position position="106"/>
    </location>
    <ligand>
        <name>Zn(2+)</name>
        <dbReference type="ChEBI" id="CHEBI:29105"/>
        <note>ligand shared between dimeric partners</note>
    </ligand>
</feature>
<evidence type="ECO:0000313" key="14">
    <source>
        <dbReference type="EMBL" id="TWI61791.1"/>
    </source>
</evidence>
<dbReference type="FunFam" id="3.10.20.810:FF:000001">
    <property type="entry name" value="Histidine biosynthesis bifunctional protein HisIE"/>
    <property type="match status" value="1"/>
</dbReference>
<reference evidence="14 15" key="1">
    <citation type="journal article" date="2015" name="Stand. Genomic Sci.">
        <title>Genomic Encyclopedia of Bacterial and Archaeal Type Strains, Phase III: the genomes of soil and plant-associated and newly described type strains.</title>
        <authorList>
            <person name="Whitman W.B."/>
            <person name="Woyke T."/>
            <person name="Klenk H.P."/>
            <person name="Zhou Y."/>
            <person name="Lilburn T.G."/>
            <person name="Beck B.J."/>
            <person name="De Vos P."/>
            <person name="Vandamme P."/>
            <person name="Eisen J.A."/>
            <person name="Garrity G."/>
            <person name="Hugenholtz P."/>
            <person name="Kyrpides N.C."/>
        </authorList>
    </citation>
    <scope>NUCLEOTIDE SEQUENCE [LARGE SCALE GENOMIC DNA]</scope>
    <source>
        <strain evidence="14 15">CGMCC 1.10822</strain>
    </source>
</reference>
<evidence type="ECO:0000256" key="2">
    <source>
        <dbReference type="ARBA" id="ARBA00001460"/>
    </source>
</evidence>
<keyword evidence="7 12" id="KW-0963">Cytoplasm</keyword>
<evidence type="ECO:0000259" key="13">
    <source>
        <dbReference type="Pfam" id="PF01502"/>
    </source>
</evidence>
<dbReference type="GO" id="GO:0005737">
    <property type="term" value="C:cytoplasm"/>
    <property type="evidence" value="ECO:0007669"/>
    <property type="project" value="UniProtKB-SubCell"/>
</dbReference>
<comment type="pathway">
    <text evidence="3 12">Amino-acid biosynthesis; L-histidine biosynthesis; L-histidine from 5-phospho-alpha-D-ribose 1-diphosphate: step 3/9.</text>
</comment>
<comment type="subunit">
    <text evidence="12">Homodimer.</text>
</comment>
<organism evidence="14 15">
    <name type="scientific">Pseudoduganella lurida</name>
    <dbReference type="NCBI Taxonomy" id="1036180"/>
    <lineage>
        <taxon>Bacteria</taxon>
        <taxon>Pseudomonadati</taxon>
        <taxon>Pseudomonadota</taxon>
        <taxon>Betaproteobacteria</taxon>
        <taxon>Burkholderiales</taxon>
        <taxon>Oxalobacteraceae</taxon>
        <taxon>Telluria group</taxon>
        <taxon>Pseudoduganella</taxon>
    </lineage>
</organism>
<feature type="binding site" evidence="12">
    <location>
        <position position="113"/>
    </location>
    <ligand>
        <name>Zn(2+)</name>
        <dbReference type="ChEBI" id="CHEBI:29105"/>
        <note>ligand shared between dimeric partners</note>
    </ligand>
</feature>
<dbReference type="Gene3D" id="3.10.20.810">
    <property type="entry name" value="Phosphoribosyl-AMP cyclohydrolase"/>
    <property type="match status" value="1"/>
</dbReference>
<dbReference type="EC" id="3.5.4.19" evidence="12"/>
<comment type="similarity">
    <text evidence="5">In the C-terminal section; belongs to the PRA-PH family.</text>
</comment>
<feature type="binding site" evidence="12">
    <location>
        <position position="88"/>
    </location>
    <ligand>
        <name>Mg(2+)</name>
        <dbReference type="ChEBI" id="CHEBI:18420"/>
    </ligand>
</feature>
<evidence type="ECO:0000256" key="9">
    <source>
        <dbReference type="ARBA" id="ARBA00022801"/>
    </source>
</evidence>
<evidence type="ECO:0000256" key="8">
    <source>
        <dbReference type="ARBA" id="ARBA00022605"/>
    </source>
</evidence>
<keyword evidence="8 12" id="KW-0028">Amino-acid biosynthesis</keyword>
<dbReference type="OrthoDB" id="9795769at2"/>
<evidence type="ECO:0000256" key="1">
    <source>
        <dbReference type="ARBA" id="ARBA00000024"/>
    </source>
</evidence>
<gene>
    <name evidence="12" type="primary">hisI</name>
    <name evidence="14" type="ORF">IP91_04389</name>
</gene>
<comment type="pathway">
    <text evidence="4">Amino-acid biosynthesis; L-histidine biosynthesis; L-histidine from 5-phospho-alpha-D-ribose 1-diphosphate: step 2/9.</text>
</comment>
<name>A0A562QY82_9BURK</name>
<dbReference type="UniPathway" id="UPA00031">
    <property type="reaction ID" value="UER00008"/>
</dbReference>
<dbReference type="GO" id="GO:0000105">
    <property type="term" value="P:L-histidine biosynthetic process"/>
    <property type="evidence" value="ECO:0007669"/>
    <property type="project" value="UniProtKB-UniRule"/>
</dbReference>
<comment type="similarity">
    <text evidence="12">Belongs to the PRA-CH family.</text>
</comment>
<comment type="catalytic activity">
    <reaction evidence="2">
        <text>1-(5-phospho-beta-D-ribosyl)-ATP + H2O = 1-(5-phospho-beta-D-ribosyl)-5'-AMP + diphosphate + H(+)</text>
        <dbReference type="Rhea" id="RHEA:22828"/>
        <dbReference type="ChEBI" id="CHEBI:15377"/>
        <dbReference type="ChEBI" id="CHEBI:15378"/>
        <dbReference type="ChEBI" id="CHEBI:33019"/>
        <dbReference type="ChEBI" id="CHEBI:59457"/>
        <dbReference type="ChEBI" id="CHEBI:73183"/>
        <dbReference type="EC" id="3.6.1.31"/>
    </reaction>
</comment>
<proteinExistence type="inferred from homology"/>
<dbReference type="PANTHER" id="PTHR42945:SF1">
    <property type="entry name" value="HISTIDINE BIOSYNTHESIS BIFUNCTIONAL PROTEIN HIS7"/>
    <property type="match status" value="1"/>
</dbReference>
<dbReference type="SUPFAM" id="SSF141734">
    <property type="entry name" value="HisI-like"/>
    <property type="match status" value="1"/>
</dbReference>
<evidence type="ECO:0000256" key="11">
    <source>
        <dbReference type="ARBA" id="ARBA00023102"/>
    </source>
</evidence>
<comment type="subcellular location">
    <subcellularLocation>
        <location evidence="12">Cytoplasm</location>
    </subcellularLocation>
</comment>
<evidence type="ECO:0000256" key="4">
    <source>
        <dbReference type="ARBA" id="ARBA00005204"/>
    </source>
</evidence>
<feature type="binding site" evidence="12">
    <location>
        <position position="92"/>
    </location>
    <ligand>
        <name>Mg(2+)</name>
        <dbReference type="ChEBI" id="CHEBI:18420"/>
    </ligand>
</feature>
<comment type="caution">
    <text evidence="14">The sequence shown here is derived from an EMBL/GenBank/DDBJ whole genome shotgun (WGS) entry which is preliminary data.</text>
</comment>
<feature type="domain" description="Phosphoribosyl-AMP cyclohydrolase" evidence="13">
    <location>
        <begin position="41"/>
        <end position="115"/>
    </location>
</feature>
<keyword evidence="11 12" id="KW-0368">Histidine biosynthesis</keyword>
<dbReference type="PANTHER" id="PTHR42945">
    <property type="entry name" value="HISTIDINE BIOSYNTHESIS BIFUNCTIONAL PROTEIN"/>
    <property type="match status" value="1"/>
</dbReference>
<dbReference type="InterPro" id="IPR038019">
    <property type="entry name" value="PRib_AMP_CycHydrolase_sf"/>
</dbReference>
<sequence>MSIPTTTPSVAKAKWLNRIRWDEHGLVPVIVQENGSNDVLMFAWMNRDALYKTVELQEAVYWSRSRKKLWHKGEESGHVQKVLDIRLDCDEDVVLLKVEQAGGIACHTGRHSCFFQQFEGAAPDGDWQSVEPVLKDPDTIYSNPAHHHGDKKK</sequence>
<evidence type="ECO:0000256" key="6">
    <source>
        <dbReference type="ARBA" id="ARBA00008299"/>
    </source>
</evidence>
<comment type="cofactor">
    <cofactor evidence="12">
        <name>Zn(2+)</name>
        <dbReference type="ChEBI" id="CHEBI:29105"/>
    </cofactor>
    <text evidence="12">Binds 1 zinc ion per subunit.</text>
</comment>
<comment type="function">
    <text evidence="12">Catalyzes the hydrolysis of the adenine ring of phosphoribosyl-AMP.</text>
</comment>
<feature type="binding site" evidence="12">
    <location>
        <position position="90"/>
    </location>
    <ligand>
        <name>Mg(2+)</name>
        <dbReference type="ChEBI" id="CHEBI:18420"/>
    </ligand>
</feature>
<dbReference type="InterPro" id="IPR002496">
    <property type="entry name" value="PRib_AMP_CycHydrolase_dom"/>
</dbReference>
<dbReference type="InterPro" id="IPR026660">
    <property type="entry name" value="PRA-CH"/>
</dbReference>
<dbReference type="Pfam" id="PF01502">
    <property type="entry name" value="PRA-CH"/>
    <property type="match status" value="1"/>
</dbReference>
<evidence type="ECO:0000256" key="12">
    <source>
        <dbReference type="HAMAP-Rule" id="MF_01021"/>
    </source>
</evidence>
<dbReference type="EMBL" id="VLLB01000010">
    <property type="protein sequence ID" value="TWI61791.1"/>
    <property type="molecule type" value="Genomic_DNA"/>
</dbReference>
<comment type="catalytic activity">
    <reaction evidence="1 12">
        <text>1-(5-phospho-beta-D-ribosyl)-5'-AMP + H2O = 1-(5-phospho-beta-D-ribosyl)-5-[(5-phospho-beta-D-ribosylamino)methylideneamino]imidazole-4-carboxamide</text>
        <dbReference type="Rhea" id="RHEA:20049"/>
        <dbReference type="ChEBI" id="CHEBI:15377"/>
        <dbReference type="ChEBI" id="CHEBI:58435"/>
        <dbReference type="ChEBI" id="CHEBI:59457"/>
        <dbReference type="EC" id="3.5.4.19"/>
    </reaction>
</comment>
<dbReference type="GO" id="GO:0000287">
    <property type="term" value="F:magnesium ion binding"/>
    <property type="evidence" value="ECO:0007669"/>
    <property type="project" value="UniProtKB-UniRule"/>
</dbReference>
<evidence type="ECO:0000256" key="7">
    <source>
        <dbReference type="ARBA" id="ARBA00022490"/>
    </source>
</evidence>
<dbReference type="GO" id="GO:0004636">
    <property type="term" value="F:phosphoribosyl-ATP diphosphatase activity"/>
    <property type="evidence" value="ECO:0007669"/>
    <property type="project" value="UniProtKB-EC"/>
</dbReference>
<dbReference type="Proteomes" id="UP000318431">
    <property type="component" value="Unassembled WGS sequence"/>
</dbReference>
<dbReference type="GO" id="GO:0004635">
    <property type="term" value="F:phosphoribosyl-AMP cyclohydrolase activity"/>
    <property type="evidence" value="ECO:0007669"/>
    <property type="project" value="UniProtKB-UniRule"/>
</dbReference>
<accession>A0A562QY82</accession>
<feature type="binding site" evidence="12">
    <location>
        <position position="89"/>
    </location>
    <ligand>
        <name>Zn(2+)</name>
        <dbReference type="ChEBI" id="CHEBI:29105"/>
        <note>ligand shared between dimeric partners</note>
    </ligand>
</feature>
<evidence type="ECO:0000313" key="15">
    <source>
        <dbReference type="Proteomes" id="UP000318431"/>
    </source>
</evidence>
<protein>
    <recommendedName>
        <fullName evidence="12">Phosphoribosyl-AMP cyclohydrolase</fullName>
        <shortName evidence="12">PRA-CH</shortName>
        <ecNumber evidence="12">3.5.4.19</ecNumber>
    </recommendedName>
</protein>
<keyword evidence="12" id="KW-0479">Metal-binding</keyword>
<keyword evidence="10 12" id="KW-0862">Zinc</keyword>
<dbReference type="NCBIfam" id="NF000768">
    <property type="entry name" value="PRK00051.1"/>
    <property type="match status" value="1"/>
</dbReference>